<dbReference type="SUPFAM" id="SSF55961">
    <property type="entry name" value="Bet v1-like"/>
    <property type="match status" value="1"/>
</dbReference>
<keyword evidence="8" id="KW-0223">Dioxygenase</keyword>
<proteinExistence type="predicted"/>
<dbReference type="Gene3D" id="2.102.10.10">
    <property type="entry name" value="Rieske [2Fe-2S] iron-sulphur domain"/>
    <property type="match status" value="1"/>
</dbReference>
<dbReference type="EMBL" id="JAAXLS010000008">
    <property type="protein sequence ID" value="NKQ54294.1"/>
    <property type="molecule type" value="Genomic_DNA"/>
</dbReference>
<dbReference type="Pfam" id="PF00848">
    <property type="entry name" value="Ring_hydroxyl_A"/>
    <property type="match status" value="1"/>
</dbReference>
<keyword evidence="9" id="KW-1185">Reference proteome</keyword>
<dbReference type="PANTHER" id="PTHR43756">
    <property type="entry name" value="CHOLINE MONOOXYGENASE, CHLOROPLASTIC"/>
    <property type="match status" value="1"/>
</dbReference>
<evidence type="ECO:0000256" key="1">
    <source>
        <dbReference type="ARBA" id="ARBA00001962"/>
    </source>
</evidence>
<dbReference type="RefSeq" id="WP_168516004.1">
    <property type="nucleotide sequence ID" value="NZ_JAAXLS010000008.1"/>
</dbReference>
<dbReference type="SUPFAM" id="SSF50022">
    <property type="entry name" value="ISP domain"/>
    <property type="match status" value="1"/>
</dbReference>
<keyword evidence="6" id="KW-0411">Iron-sulfur</keyword>
<evidence type="ECO:0000256" key="2">
    <source>
        <dbReference type="ARBA" id="ARBA00022714"/>
    </source>
</evidence>
<evidence type="ECO:0000259" key="7">
    <source>
        <dbReference type="PROSITE" id="PS51296"/>
    </source>
</evidence>
<evidence type="ECO:0000256" key="3">
    <source>
        <dbReference type="ARBA" id="ARBA00022723"/>
    </source>
</evidence>
<accession>A0ABX1J5T7</accession>
<dbReference type="PROSITE" id="PS51296">
    <property type="entry name" value="RIESKE"/>
    <property type="match status" value="1"/>
</dbReference>
<reference evidence="8 9" key="1">
    <citation type="submission" date="2020-04" db="EMBL/GenBank/DDBJ databases">
        <title>Novel species.</title>
        <authorList>
            <person name="Teo W.F.A."/>
            <person name="Lipun K."/>
            <person name="Srisuk N."/>
            <person name="Duangmal K."/>
        </authorList>
    </citation>
    <scope>NUCLEOTIDE SEQUENCE [LARGE SCALE GENOMIC DNA]</scope>
    <source>
        <strain evidence="8 9">K13G38</strain>
    </source>
</reference>
<evidence type="ECO:0000313" key="8">
    <source>
        <dbReference type="EMBL" id="NKQ54294.1"/>
    </source>
</evidence>
<sequence length="449" mass="50689">MGTHQFRRWSEEAARAASARCGFGTIVGERAAGSRRMTERSGPREVPEVDRTKEILATLADEQERNEVPADYPELPDLALARYTDRNYYQAEIDTVWRRSWLFAGHESEVPEAGSYRVPDIPFAPILLVRGHDDTIRAFLNACRHRGAPVARGCGGKVKRHLICGFHSWAYDLAGNLVGVTEKRDFTDLRIAERGLTSVRCESWGGFLFVNLDPEAPAFDDWNASLVRRHSDIMTADLRFVHRRTVDVDANWKVVTEAFLETYHLKTVHRTSAAPYLLPRQTAVELYPNGHSNNYVMRKREVGAESLASRRQFHPSDVPEIPGLPDFYRLCPPAPSLFPNVMIPLSAGGFPVITFWPTSLSSTRIEIAHFGFNWGAGDRPSGWAQKVAAFDRLIDEDVENLAPMQRSIEAAAHKGIPLSYQERRIWHLNSEIDRFVRDRVASGTVKRAV</sequence>
<evidence type="ECO:0000256" key="4">
    <source>
        <dbReference type="ARBA" id="ARBA00023002"/>
    </source>
</evidence>
<evidence type="ECO:0000313" key="9">
    <source>
        <dbReference type="Proteomes" id="UP000715441"/>
    </source>
</evidence>
<dbReference type="InterPro" id="IPR015879">
    <property type="entry name" value="Ring_hydroxy_dOase_asu_C_dom"/>
</dbReference>
<keyword evidence="2" id="KW-0001">2Fe-2S</keyword>
<dbReference type="InterPro" id="IPR017941">
    <property type="entry name" value="Rieske_2Fe-2S"/>
</dbReference>
<organism evidence="8 9">
    <name type="scientific">Amycolatopsis acididurans</name>
    <dbReference type="NCBI Taxonomy" id="2724524"/>
    <lineage>
        <taxon>Bacteria</taxon>
        <taxon>Bacillati</taxon>
        <taxon>Actinomycetota</taxon>
        <taxon>Actinomycetes</taxon>
        <taxon>Pseudonocardiales</taxon>
        <taxon>Pseudonocardiaceae</taxon>
        <taxon>Amycolatopsis</taxon>
    </lineage>
</organism>
<feature type="domain" description="Rieske" evidence="7">
    <location>
        <begin position="101"/>
        <end position="210"/>
    </location>
</feature>
<gene>
    <name evidence="8" type="ORF">HFP15_15510</name>
</gene>
<dbReference type="InterPro" id="IPR001663">
    <property type="entry name" value="Rng_hydr_dOase-A"/>
</dbReference>
<comment type="caution">
    <text evidence="8">The sequence shown here is derived from an EMBL/GenBank/DDBJ whole genome shotgun (WGS) entry which is preliminary data.</text>
</comment>
<evidence type="ECO:0000256" key="6">
    <source>
        <dbReference type="ARBA" id="ARBA00023014"/>
    </source>
</evidence>
<dbReference type="CDD" id="cd03469">
    <property type="entry name" value="Rieske_RO_Alpha_N"/>
    <property type="match status" value="1"/>
</dbReference>
<name>A0ABX1J5T7_9PSEU</name>
<dbReference type="Gene3D" id="3.90.380.10">
    <property type="entry name" value="Naphthalene 1,2-dioxygenase Alpha Subunit, Chain A, domain 1"/>
    <property type="match status" value="2"/>
</dbReference>
<dbReference type="PANTHER" id="PTHR43756:SF5">
    <property type="entry name" value="CHOLINE MONOOXYGENASE, CHLOROPLASTIC"/>
    <property type="match status" value="1"/>
</dbReference>
<evidence type="ECO:0000256" key="5">
    <source>
        <dbReference type="ARBA" id="ARBA00023004"/>
    </source>
</evidence>
<dbReference type="PRINTS" id="PR00090">
    <property type="entry name" value="RNGDIOXGNASE"/>
</dbReference>
<dbReference type="InterPro" id="IPR036922">
    <property type="entry name" value="Rieske_2Fe-2S_sf"/>
</dbReference>
<keyword evidence="3" id="KW-0479">Metal-binding</keyword>
<keyword evidence="4" id="KW-0560">Oxidoreductase</keyword>
<protein>
    <submittedName>
        <fullName evidence="8">Aromatic ring-hydroxylating dioxygenase subunit alpha</fullName>
    </submittedName>
</protein>
<dbReference type="Pfam" id="PF00355">
    <property type="entry name" value="Rieske"/>
    <property type="match status" value="1"/>
</dbReference>
<dbReference type="Proteomes" id="UP000715441">
    <property type="component" value="Unassembled WGS sequence"/>
</dbReference>
<comment type="cofactor">
    <cofactor evidence="1">
        <name>Fe cation</name>
        <dbReference type="ChEBI" id="CHEBI:24875"/>
    </cofactor>
</comment>
<dbReference type="GO" id="GO:0051213">
    <property type="term" value="F:dioxygenase activity"/>
    <property type="evidence" value="ECO:0007669"/>
    <property type="project" value="UniProtKB-KW"/>
</dbReference>
<keyword evidence="5" id="KW-0408">Iron</keyword>
<dbReference type="CDD" id="cd00680">
    <property type="entry name" value="RHO_alpha_C"/>
    <property type="match status" value="1"/>
</dbReference>